<protein>
    <submittedName>
        <fullName evidence="2">Major facilitator superfamily protein</fullName>
    </submittedName>
</protein>
<accession>A0A146K2M5</accession>
<evidence type="ECO:0000313" key="2">
    <source>
        <dbReference type="EMBL" id="JAP90708.1"/>
    </source>
</evidence>
<dbReference type="AlphaFoldDB" id="A0A146K2M5"/>
<sequence>QPFDTIGSLLLILSLTSLCCSLTLIAQKNYIIVVCLLIMFLVFTIGFYLYERTHLNPLIDFNILTTQAKNLLMIRSGQQLTMT</sequence>
<gene>
    <name evidence="2" type="ORF">TPC1_17906</name>
</gene>
<feature type="non-terminal residue" evidence="2">
    <location>
        <position position="1"/>
    </location>
</feature>
<keyword evidence="1" id="KW-0472">Membrane</keyword>
<keyword evidence="1" id="KW-1133">Transmembrane helix</keyword>
<organism evidence="2">
    <name type="scientific">Trepomonas sp. PC1</name>
    <dbReference type="NCBI Taxonomy" id="1076344"/>
    <lineage>
        <taxon>Eukaryota</taxon>
        <taxon>Metamonada</taxon>
        <taxon>Diplomonadida</taxon>
        <taxon>Hexamitidae</taxon>
        <taxon>Hexamitinae</taxon>
        <taxon>Trepomonas</taxon>
    </lineage>
</organism>
<feature type="transmembrane region" description="Helical" evidence="1">
    <location>
        <begin position="30"/>
        <end position="50"/>
    </location>
</feature>
<proteinExistence type="predicted"/>
<reference evidence="2" key="1">
    <citation type="submission" date="2015-07" db="EMBL/GenBank/DDBJ databases">
        <title>Adaptation to a free-living lifestyle via gene acquisitions in the diplomonad Trepomonas sp. PC1.</title>
        <authorList>
            <person name="Xu F."/>
            <person name="Jerlstrom-Hultqvist J."/>
            <person name="Kolisko M."/>
            <person name="Simpson A.G.B."/>
            <person name="Roger A.J."/>
            <person name="Svard S.G."/>
            <person name="Andersson J.O."/>
        </authorList>
    </citation>
    <scope>NUCLEOTIDE SEQUENCE</scope>
    <source>
        <strain evidence="2">PC1</strain>
    </source>
</reference>
<name>A0A146K2M5_9EUKA</name>
<keyword evidence="1" id="KW-0812">Transmembrane</keyword>
<dbReference type="EMBL" id="GDID01005898">
    <property type="protein sequence ID" value="JAP90708.1"/>
    <property type="molecule type" value="Transcribed_RNA"/>
</dbReference>
<feature type="non-terminal residue" evidence="2">
    <location>
        <position position="83"/>
    </location>
</feature>
<evidence type="ECO:0000256" key="1">
    <source>
        <dbReference type="SAM" id="Phobius"/>
    </source>
</evidence>
<feature type="transmembrane region" description="Helical" evidence="1">
    <location>
        <begin position="6"/>
        <end position="25"/>
    </location>
</feature>